<accession>A0A9X7XVI0</accession>
<evidence type="ECO:0000313" key="2">
    <source>
        <dbReference type="EMBL" id="QIA88624.1"/>
    </source>
</evidence>
<dbReference type="AlphaFoldDB" id="A0A9X7XVI0"/>
<keyword evidence="2" id="KW-0614">Plasmid</keyword>
<geneLocation type="plasmid" evidence="2 3">
    <name>unnamed2</name>
</geneLocation>
<dbReference type="Proteomes" id="UP000464749">
    <property type="component" value="Plasmid unnamed2"/>
</dbReference>
<feature type="transmembrane region" description="Helical" evidence="1">
    <location>
        <begin position="21"/>
        <end position="37"/>
    </location>
</feature>
<gene>
    <name evidence="2" type="ORF">FEE39_10300</name>
</gene>
<proteinExistence type="predicted"/>
<keyword evidence="1" id="KW-0812">Transmembrane</keyword>
<feature type="transmembrane region" description="Helical" evidence="1">
    <location>
        <begin position="49"/>
        <end position="70"/>
    </location>
</feature>
<dbReference type="EMBL" id="CP040856">
    <property type="protein sequence ID" value="QIA88624.1"/>
    <property type="molecule type" value="Genomic_DNA"/>
</dbReference>
<keyword evidence="1" id="KW-0472">Membrane</keyword>
<protein>
    <submittedName>
        <fullName evidence="2">Uncharacterized protein</fullName>
    </submittedName>
</protein>
<name>A0A9X7XVI0_LACJH</name>
<evidence type="ECO:0000313" key="3">
    <source>
        <dbReference type="Proteomes" id="UP000464749"/>
    </source>
</evidence>
<organism evidence="2 3">
    <name type="scientific">Lactobacillus johnsonii</name>
    <dbReference type="NCBI Taxonomy" id="33959"/>
    <lineage>
        <taxon>Bacteria</taxon>
        <taxon>Bacillati</taxon>
        <taxon>Bacillota</taxon>
        <taxon>Bacilli</taxon>
        <taxon>Lactobacillales</taxon>
        <taxon>Lactobacillaceae</taxon>
        <taxon>Lactobacillus</taxon>
    </lineage>
</organism>
<reference evidence="2 3" key="1">
    <citation type="submission" date="2019-06" db="EMBL/GenBank/DDBJ databases">
        <title>Whole genome sequencing of Lactobacillus johnsonii strain G2A.</title>
        <authorList>
            <person name="Conlan S."/>
            <person name="Thomas P.J."/>
            <person name="Mullikin J."/>
            <person name="Singer J."/>
            <person name="Weaver C."/>
            <person name="Segre J.A."/>
        </authorList>
    </citation>
    <scope>NUCLEOTIDE SEQUENCE [LARGE SCALE GENOMIC DNA]</scope>
    <source>
        <strain evidence="2 3">G2A</strain>
        <plasmid evidence="2 3">unnamed2</plasmid>
    </source>
</reference>
<evidence type="ECO:0000256" key="1">
    <source>
        <dbReference type="SAM" id="Phobius"/>
    </source>
</evidence>
<keyword evidence="1" id="KW-1133">Transmembrane helix</keyword>
<sequence length="77" mass="9104">MTYSVNEKIEKKSTFWWTKRLATFAGLFYFGIFYLLTKYPLHTIKGAKYFSNLSLLIFMCFELIILVSLLKDSFLKA</sequence>